<gene>
    <name evidence="1" type="ORF">DA73_0245610</name>
</gene>
<dbReference type="AlphaFoldDB" id="A0A0C1N1P0"/>
<evidence type="ECO:0000313" key="1">
    <source>
        <dbReference type="EMBL" id="KIE06306.1"/>
    </source>
</evidence>
<reference evidence="1" key="1">
    <citation type="journal article" date="2015" name="Genome Announc.">
        <title>Draft Genome Sequence of Tolypothrix boutellei Strain VB521301.</title>
        <authorList>
            <person name="Chandrababunaidu M.M."/>
            <person name="Singh D."/>
            <person name="Sen D."/>
            <person name="Bhan S."/>
            <person name="Das S."/>
            <person name="Gupta A."/>
            <person name="Adhikary S.P."/>
            <person name="Tripathy S."/>
        </authorList>
    </citation>
    <scope>NUCLEOTIDE SEQUENCE</scope>
    <source>
        <strain evidence="1">VB521301</strain>
    </source>
</reference>
<sequence>MSKRKTQAKFKGFTMKFDLGKTIKINLALTAFLLGSTAYVIANTATPSYARERECLGKFTVNGETTNWISMGEVGGFLKNKKKKCKEKTEKYSERNLTLKDFESANSEEMKQRVCELENIGGVEVYFDTQVEGKINSRDGTTRSMLNVTCDNVPSN</sequence>
<protein>
    <submittedName>
        <fullName evidence="1">Uncharacterized protein</fullName>
    </submittedName>
</protein>
<proteinExistence type="predicted"/>
<comment type="caution">
    <text evidence="1">The sequence shown here is derived from an EMBL/GenBank/DDBJ whole genome shotgun (WGS) entry which is preliminary data.</text>
</comment>
<dbReference type="EMBL" id="JHEG02000070">
    <property type="protein sequence ID" value="KIE06306.1"/>
    <property type="molecule type" value="Genomic_DNA"/>
</dbReference>
<organism evidence="1">
    <name type="scientific">Tolypothrix bouteillei VB521301</name>
    <dbReference type="NCBI Taxonomy" id="1479485"/>
    <lineage>
        <taxon>Bacteria</taxon>
        <taxon>Bacillati</taxon>
        <taxon>Cyanobacteriota</taxon>
        <taxon>Cyanophyceae</taxon>
        <taxon>Nostocales</taxon>
        <taxon>Tolypothrichaceae</taxon>
        <taxon>Tolypothrix</taxon>
    </lineage>
</organism>
<accession>A0A0C1N1P0</accession>
<name>A0A0C1N1P0_9CYAN</name>